<dbReference type="EMBL" id="GBXM01035304">
    <property type="protein sequence ID" value="JAH73273.1"/>
    <property type="molecule type" value="Transcribed_RNA"/>
</dbReference>
<evidence type="ECO:0000256" key="1">
    <source>
        <dbReference type="SAM" id="Phobius"/>
    </source>
</evidence>
<name>A0A0E9V7U5_ANGAN</name>
<accession>A0A0E9V7U5</accession>
<reference evidence="2" key="2">
    <citation type="journal article" date="2015" name="Fish Shellfish Immunol.">
        <title>Early steps in the European eel (Anguilla anguilla)-Vibrio vulnificus interaction in the gills: Role of the RtxA13 toxin.</title>
        <authorList>
            <person name="Callol A."/>
            <person name="Pajuelo D."/>
            <person name="Ebbesson L."/>
            <person name="Teles M."/>
            <person name="MacKenzie S."/>
            <person name="Amaro C."/>
        </authorList>
    </citation>
    <scope>NUCLEOTIDE SEQUENCE</scope>
</reference>
<dbReference type="AlphaFoldDB" id="A0A0E9V7U5"/>
<protein>
    <submittedName>
        <fullName evidence="2">Uncharacterized protein</fullName>
    </submittedName>
</protein>
<feature type="transmembrane region" description="Helical" evidence="1">
    <location>
        <begin position="43"/>
        <end position="62"/>
    </location>
</feature>
<evidence type="ECO:0000313" key="2">
    <source>
        <dbReference type="EMBL" id="JAH73273.1"/>
    </source>
</evidence>
<keyword evidence="1" id="KW-1133">Transmembrane helix</keyword>
<reference evidence="2" key="1">
    <citation type="submission" date="2014-11" db="EMBL/GenBank/DDBJ databases">
        <authorList>
            <person name="Amaro Gonzalez C."/>
        </authorList>
    </citation>
    <scope>NUCLEOTIDE SEQUENCE</scope>
</reference>
<organism evidence="2">
    <name type="scientific">Anguilla anguilla</name>
    <name type="common">European freshwater eel</name>
    <name type="synonym">Muraena anguilla</name>
    <dbReference type="NCBI Taxonomy" id="7936"/>
    <lineage>
        <taxon>Eukaryota</taxon>
        <taxon>Metazoa</taxon>
        <taxon>Chordata</taxon>
        <taxon>Craniata</taxon>
        <taxon>Vertebrata</taxon>
        <taxon>Euteleostomi</taxon>
        <taxon>Actinopterygii</taxon>
        <taxon>Neopterygii</taxon>
        <taxon>Teleostei</taxon>
        <taxon>Anguilliformes</taxon>
        <taxon>Anguillidae</taxon>
        <taxon>Anguilla</taxon>
    </lineage>
</organism>
<proteinExistence type="predicted"/>
<keyword evidence="1" id="KW-0472">Membrane</keyword>
<keyword evidence="1" id="KW-0812">Transmembrane</keyword>
<sequence length="75" mass="8760">MEGAHSTGKRIANNVDIYLFGKGKYYLFFYEHVFHCKGIETVVSNWLFFLCIHLICISNPVLTMRKNFCIISYGF</sequence>